<evidence type="ECO:0000313" key="3">
    <source>
        <dbReference type="Proteomes" id="UP000324897"/>
    </source>
</evidence>
<dbReference type="PANTHER" id="PTHR44586">
    <property type="entry name" value="F-BOX DOMAIN CONTAINING PROTEIN, EXPRESSED"/>
    <property type="match status" value="1"/>
</dbReference>
<dbReference type="InterPro" id="IPR005174">
    <property type="entry name" value="KIB1-4_b-propeller"/>
</dbReference>
<organism evidence="2 3">
    <name type="scientific">Eragrostis curvula</name>
    <name type="common">weeping love grass</name>
    <dbReference type="NCBI Taxonomy" id="38414"/>
    <lineage>
        <taxon>Eukaryota</taxon>
        <taxon>Viridiplantae</taxon>
        <taxon>Streptophyta</taxon>
        <taxon>Embryophyta</taxon>
        <taxon>Tracheophyta</taxon>
        <taxon>Spermatophyta</taxon>
        <taxon>Magnoliopsida</taxon>
        <taxon>Liliopsida</taxon>
        <taxon>Poales</taxon>
        <taxon>Poaceae</taxon>
        <taxon>PACMAD clade</taxon>
        <taxon>Chloridoideae</taxon>
        <taxon>Eragrostideae</taxon>
        <taxon>Eragrostidinae</taxon>
        <taxon>Eragrostis</taxon>
    </lineage>
</organism>
<dbReference type="EMBL" id="RWGY01000674">
    <property type="protein sequence ID" value="TVT99834.1"/>
    <property type="molecule type" value="Genomic_DNA"/>
</dbReference>
<dbReference type="PANTHER" id="PTHR44586:SF17">
    <property type="entry name" value="DUF295 DOMAIN-CONTAINING PROTEIN"/>
    <property type="match status" value="1"/>
</dbReference>
<dbReference type="Proteomes" id="UP000324897">
    <property type="component" value="Unassembled WGS sequence"/>
</dbReference>
<gene>
    <name evidence="2" type="ORF">EJB05_54762</name>
</gene>
<proteinExistence type="predicted"/>
<dbReference type="Gramene" id="TVT99834">
    <property type="protein sequence ID" value="TVT99834"/>
    <property type="gene ID" value="EJB05_54762"/>
</dbReference>
<keyword evidence="3" id="KW-1185">Reference proteome</keyword>
<dbReference type="AlphaFoldDB" id="A0A5J9SLG6"/>
<feature type="domain" description="KIB1-4 beta-propeller" evidence="1">
    <location>
        <begin position="38"/>
        <end position="187"/>
    </location>
</feature>
<dbReference type="OrthoDB" id="587621at2759"/>
<sequence>MQPRRRRRHARAPGIRDLYFAHVATTGGPAYPSLRTSLAMTERCNFHGAVHNKKDGNFYVISDTGYVYALDLNGPSPPAVRAISAGRGPAVVRMPGALWSWCDIVLAPWGDILQVWRHKRWCLPTAPVKMSAGDLRGHSLFLGLNASMCLPTKDFPGLKPNCAYLTSGSWKQFSLTKFGSREVGIWNFETHTLECLGKVQSDHPLLNWPSPIWITPSLS</sequence>
<evidence type="ECO:0000313" key="2">
    <source>
        <dbReference type="EMBL" id="TVT99834.1"/>
    </source>
</evidence>
<reference evidence="2 3" key="1">
    <citation type="journal article" date="2019" name="Sci. Rep.">
        <title>A high-quality genome of Eragrostis curvula grass provides insights into Poaceae evolution and supports new strategies to enhance forage quality.</title>
        <authorList>
            <person name="Carballo J."/>
            <person name="Santos B.A.C.M."/>
            <person name="Zappacosta D."/>
            <person name="Garbus I."/>
            <person name="Selva J.P."/>
            <person name="Gallo C.A."/>
            <person name="Diaz A."/>
            <person name="Albertini E."/>
            <person name="Caccamo M."/>
            <person name="Echenique V."/>
        </authorList>
    </citation>
    <scope>NUCLEOTIDE SEQUENCE [LARGE SCALE GENOMIC DNA]</scope>
    <source>
        <strain evidence="3">cv. Victoria</strain>
        <tissue evidence="2">Leaf</tissue>
    </source>
</reference>
<feature type="non-terminal residue" evidence="2">
    <location>
        <position position="1"/>
    </location>
</feature>
<dbReference type="Pfam" id="PF03478">
    <property type="entry name" value="Beta-prop_KIB1-4"/>
    <property type="match status" value="1"/>
</dbReference>
<accession>A0A5J9SLG6</accession>
<evidence type="ECO:0000259" key="1">
    <source>
        <dbReference type="Pfam" id="PF03478"/>
    </source>
</evidence>
<protein>
    <recommendedName>
        <fullName evidence="1">KIB1-4 beta-propeller domain-containing protein</fullName>
    </recommendedName>
</protein>
<name>A0A5J9SLG6_9POAL</name>
<comment type="caution">
    <text evidence="2">The sequence shown here is derived from an EMBL/GenBank/DDBJ whole genome shotgun (WGS) entry which is preliminary data.</text>
</comment>